<dbReference type="PRINTS" id="PR00420">
    <property type="entry name" value="RNGMNOXGNASE"/>
</dbReference>
<sequence>MNTTIRHIKTIIVGAGPAGSVCGYILAKNKQECLIIERKEFPRDKTCGGGLTPKSVRLLERIYTDLKYDYQTVYQMEIYSRKQLLANFRMSEGIRTVIRKDFDNVLLSRYKEIGGEVLHAKAASIEEKENRIYLTLGDKSVVSCDYLIGADGANSIVRKYIDPNHSKGLVWMEKSVADKSEKNIKIFFDKRYKMGYGYLFPNENGYVVGYGHAGTPSLNEFDDMLEHYDLSKEGKIRGAYIPTMDNIDYEFRKNIILIGDAGSYTDSVTSEGLFYAMKTGENAATSILVDKEFKEVNQRIILRIRKIRNLALLFYSGFGQWIFYRTSKRKSLYNRICKTIDSYIAK</sequence>
<dbReference type="EMBL" id="FQUC01000001">
    <property type="protein sequence ID" value="SHE36141.1"/>
    <property type="molecule type" value="Genomic_DNA"/>
</dbReference>
<keyword evidence="4" id="KW-1185">Reference proteome</keyword>
<dbReference type="GO" id="GO:0071949">
    <property type="term" value="F:FAD binding"/>
    <property type="evidence" value="ECO:0007669"/>
    <property type="project" value="InterPro"/>
</dbReference>
<evidence type="ECO:0000313" key="3">
    <source>
        <dbReference type="EMBL" id="SHE36141.1"/>
    </source>
</evidence>
<dbReference type="Pfam" id="PF01494">
    <property type="entry name" value="FAD_binding_3"/>
    <property type="match status" value="1"/>
</dbReference>
<keyword evidence="1" id="KW-0472">Membrane</keyword>
<evidence type="ECO:0000313" key="4">
    <source>
        <dbReference type="Proteomes" id="UP000184480"/>
    </source>
</evidence>
<evidence type="ECO:0000259" key="2">
    <source>
        <dbReference type="Pfam" id="PF01494"/>
    </source>
</evidence>
<dbReference type="InterPro" id="IPR011777">
    <property type="entry name" value="Geranylgeranyl_Rdtase_fam"/>
</dbReference>
<proteinExistence type="predicted"/>
<dbReference type="AlphaFoldDB" id="A0A1M4SV79"/>
<dbReference type="RefSeq" id="WP_062175269.1">
    <property type="nucleotide sequence ID" value="NZ_BBXL01000001.1"/>
</dbReference>
<dbReference type="InterPro" id="IPR002938">
    <property type="entry name" value="FAD-bd"/>
</dbReference>
<organism evidence="3 4">
    <name type="scientific">Dysgonomonas macrotermitis</name>
    <dbReference type="NCBI Taxonomy" id="1346286"/>
    <lineage>
        <taxon>Bacteria</taxon>
        <taxon>Pseudomonadati</taxon>
        <taxon>Bacteroidota</taxon>
        <taxon>Bacteroidia</taxon>
        <taxon>Bacteroidales</taxon>
        <taxon>Dysgonomonadaceae</taxon>
        <taxon>Dysgonomonas</taxon>
    </lineage>
</organism>
<dbReference type="NCBIfam" id="TIGR02032">
    <property type="entry name" value="GG-red-SF"/>
    <property type="match status" value="1"/>
</dbReference>
<keyword evidence="1" id="KW-0812">Transmembrane</keyword>
<accession>A0A1M4SV79</accession>
<dbReference type="Proteomes" id="UP000184480">
    <property type="component" value="Unassembled WGS sequence"/>
</dbReference>
<dbReference type="OrthoDB" id="9766816at2"/>
<feature type="domain" description="FAD-binding" evidence="2">
    <location>
        <begin position="9"/>
        <end position="162"/>
    </location>
</feature>
<dbReference type="STRING" id="1346286.SAMN05444362_101160"/>
<dbReference type="PANTHER" id="PTHR42685:SF22">
    <property type="entry name" value="CONDITIONED MEDIUM FACTOR RECEPTOR 1"/>
    <property type="match status" value="1"/>
</dbReference>
<evidence type="ECO:0000256" key="1">
    <source>
        <dbReference type="SAM" id="Phobius"/>
    </source>
</evidence>
<keyword evidence="1" id="KW-1133">Transmembrane helix</keyword>
<name>A0A1M4SV79_9BACT</name>
<reference evidence="4" key="1">
    <citation type="submission" date="2016-11" db="EMBL/GenBank/DDBJ databases">
        <authorList>
            <person name="Varghese N."/>
            <person name="Submissions S."/>
        </authorList>
    </citation>
    <scope>NUCLEOTIDE SEQUENCE [LARGE SCALE GENOMIC DNA]</scope>
    <source>
        <strain evidence="4">DSM 27370</strain>
    </source>
</reference>
<gene>
    <name evidence="3" type="ORF">SAMN05444362_101160</name>
</gene>
<dbReference type="PANTHER" id="PTHR42685">
    <property type="entry name" value="GERANYLGERANYL DIPHOSPHATE REDUCTASE"/>
    <property type="match status" value="1"/>
</dbReference>
<dbReference type="InterPro" id="IPR050407">
    <property type="entry name" value="Geranylgeranyl_reductase"/>
</dbReference>
<feature type="transmembrane region" description="Helical" evidence="1">
    <location>
        <begin position="307"/>
        <end position="324"/>
    </location>
</feature>
<dbReference type="InterPro" id="IPR036188">
    <property type="entry name" value="FAD/NAD-bd_sf"/>
</dbReference>
<dbReference type="SUPFAM" id="SSF51905">
    <property type="entry name" value="FAD/NAD(P)-binding domain"/>
    <property type="match status" value="1"/>
</dbReference>
<protein>
    <submittedName>
        <fullName evidence="3">Geranylgeranyl reductase family</fullName>
    </submittedName>
</protein>
<dbReference type="Gene3D" id="3.50.50.60">
    <property type="entry name" value="FAD/NAD(P)-binding domain"/>
    <property type="match status" value="1"/>
</dbReference>
<dbReference type="GO" id="GO:0016628">
    <property type="term" value="F:oxidoreductase activity, acting on the CH-CH group of donors, NAD or NADP as acceptor"/>
    <property type="evidence" value="ECO:0007669"/>
    <property type="project" value="InterPro"/>
</dbReference>